<comment type="caution">
    <text evidence="1">The sequence shown here is derived from an EMBL/GenBank/DDBJ whole genome shotgun (WGS) entry which is preliminary data.</text>
</comment>
<dbReference type="AlphaFoldDB" id="A0A0P9D661"/>
<dbReference type="EMBL" id="LJCR01000039">
    <property type="protein sequence ID" value="KPV54556.1"/>
    <property type="molecule type" value="Genomic_DNA"/>
</dbReference>
<accession>A0A0P9D661</accession>
<protein>
    <recommendedName>
        <fullName evidence="3">Glycosyl hydrolase</fullName>
    </recommendedName>
</protein>
<keyword evidence="2" id="KW-1185">Reference proteome</keyword>
<gene>
    <name evidence="1" type="ORF">SE17_03025</name>
</gene>
<organism evidence="1 2">
    <name type="scientific">Kouleothrix aurantiaca</name>
    <dbReference type="NCBI Taxonomy" id="186479"/>
    <lineage>
        <taxon>Bacteria</taxon>
        <taxon>Bacillati</taxon>
        <taxon>Chloroflexota</taxon>
        <taxon>Chloroflexia</taxon>
        <taxon>Chloroflexales</taxon>
        <taxon>Roseiflexineae</taxon>
        <taxon>Roseiflexaceae</taxon>
        <taxon>Kouleothrix</taxon>
    </lineage>
</organism>
<dbReference type="InterPro" id="IPR023296">
    <property type="entry name" value="Glyco_hydro_beta-prop_sf"/>
</dbReference>
<evidence type="ECO:0000313" key="1">
    <source>
        <dbReference type="EMBL" id="KPV54556.1"/>
    </source>
</evidence>
<evidence type="ECO:0008006" key="3">
    <source>
        <dbReference type="Google" id="ProtNLM"/>
    </source>
</evidence>
<sequence>MFHDQLYLAWTGEGDHNLNVIASTDGQNFANRVTLDGSRPGAPNETSEGSPALAVFNDRLYLAWTGEGDHNLNIISTNNGQDFGNKVTLDGSRPGVPNETSEESPALAVFNNRLYLAWTGQGGHNLNIISSDNGQDFANPVTFDGSRPGAPNETSEGSPALAVFHDRLYVGWIGEGDHNPNMMSSDNGQDFANPVALDGSRPGVPNETSEGSPALTADQDSLYIAWPGQGGGQLNTLPTPDGQHFGKKVTFDNDTTNQSPALAHFANRVYLIWIGTDAHLNVRALPPFVAPPVTDCSDSAVVGLFRDRWLSLGGKDGPMGCPLSFEVSFPQGTGRYQQFAHGQIVLSFDQHMLIAAYPQNNGITVIWNILSQYHYDYFNIQWGHNGANDGLQTLMAGQTGVSATQGRWTVPTGAGTLPITLDITLEGCDGVPIPDQAPTCRQGFSVPVTATYESEYRIDFSSLTVPTTPQEADQHFEDRANTAIQFSACHGHILGQISKDEDDFVNVAIAKLEKAKRGLGTKCLDEEQDNVTQVRQGLLHSTPGPVGTDTEGGPLGVCGRTGNYDMALKGLVRIAYNYRQYPNGQPLLDSPEDPNGPNDDSNNPYKYLLHHLLSQAGAFNPDDEVPITCFGVDGPETENHLMMIETSRYLTNQLLYHEAQQIGADAAPYDNERNGMNAWILERLQSFLMNDFVEYNARPYQRFDVQTIENLFDFAEDPRVSRAAEMVLDYISAKFAVSSNELRRAVPFRRTDDARSKTDLFASGNDPLTNQFI</sequence>
<proteinExistence type="predicted"/>
<reference evidence="1 2" key="1">
    <citation type="submission" date="2015-09" db="EMBL/GenBank/DDBJ databases">
        <title>Draft genome sequence of Kouleothrix aurantiaca JCM 19913.</title>
        <authorList>
            <person name="Hemp J."/>
        </authorList>
    </citation>
    <scope>NUCLEOTIDE SEQUENCE [LARGE SCALE GENOMIC DNA]</scope>
    <source>
        <strain evidence="1 2">COM-B</strain>
    </source>
</reference>
<dbReference type="SUPFAM" id="SSF75005">
    <property type="entry name" value="Arabinanase/levansucrase/invertase"/>
    <property type="match status" value="1"/>
</dbReference>
<dbReference type="Proteomes" id="UP000050509">
    <property type="component" value="Unassembled WGS sequence"/>
</dbReference>
<evidence type="ECO:0000313" key="2">
    <source>
        <dbReference type="Proteomes" id="UP000050509"/>
    </source>
</evidence>
<name>A0A0P9D661_9CHLR</name>